<reference evidence="2" key="1">
    <citation type="submission" date="2019-08" db="EMBL/GenBank/DDBJ databases">
        <title>The genome of the North American firefly Photinus pyralis.</title>
        <authorList>
            <consortium name="Photinus pyralis genome working group"/>
            <person name="Fallon T.R."/>
            <person name="Sander Lower S.E."/>
            <person name="Weng J.-K."/>
        </authorList>
    </citation>
    <scope>NUCLEOTIDE SEQUENCE</scope>
    <source>
        <strain evidence="2">TRF0915ILg1</strain>
        <tissue evidence="2">Whole body</tissue>
    </source>
</reference>
<feature type="region of interest" description="Disordered" evidence="1">
    <location>
        <begin position="62"/>
        <end position="88"/>
    </location>
</feature>
<comment type="caution">
    <text evidence="2">The sequence shown here is derived from an EMBL/GenBank/DDBJ whole genome shotgun (WGS) entry which is preliminary data.</text>
</comment>
<keyword evidence="3" id="KW-1185">Reference proteome</keyword>
<evidence type="ECO:0000256" key="1">
    <source>
        <dbReference type="SAM" id="MobiDB-lite"/>
    </source>
</evidence>
<protein>
    <submittedName>
        <fullName evidence="2">Uncharacterized protein</fullName>
    </submittedName>
</protein>
<organism evidence="2 3">
    <name type="scientific">Ignelater luminosus</name>
    <name type="common">Cucubano</name>
    <name type="synonym">Pyrophorus luminosus</name>
    <dbReference type="NCBI Taxonomy" id="2038154"/>
    <lineage>
        <taxon>Eukaryota</taxon>
        <taxon>Metazoa</taxon>
        <taxon>Ecdysozoa</taxon>
        <taxon>Arthropoda</taxon>
        <taxon>Hexapoda</taxon>
        <taxon>Insecta</taxon>
        <taxon>Pterygota</taxon>
        <taxon>Neoptera</taxon>
        <taxon>Endopterygota</taxon>
        <taxon>Coleoptera</taxon>
        <taxon>Polyphaga</taxon>
        <taxon>Elateriformia</taxon>
        <taxon>Elateroidea</taxon>
        <taxon>Elateridae</taxon>
        <taxon>Agrypninae</taxon>
        <taxon>Pyrophorini</taxon>
        <taxon>Ignelater</taxon>
    </lineage>
</organism>
<sequence>MTKDSQIRWYSHLNGMDESRYPKGVFEARLLSGNEDVVSVLPQHQELEVIDRGMTSAEELSDLGNLSSSDSDDFYEPSKLPSSLYDLE</sequence>
<dbReference type="Proteomes" id="UP000801492">
    <property type="component" value="Unassembled WGS sequence"/>
</dbReference>
<gene>
    <name evidence="2" type="ORF">ILUMI_13270</name>
</gene>
<dbReference type="AlphaFoldDB" id="A0A8K0GC53"/>
<name>A0A8K0GC53_IGNLU</name>
<evidence type="ECO:0000313" key="3">
    <source>
        <dbReference type="Proteomes" id="UP000801492"/>
    </source>
</evidence>
<proteinExistence type="predicted"/>
<dbReference type="OrthoDB" id="6740956at2759"/>
<evidence type="ECO:0000313" key="2">
    <source>
        <dbReference type="EMBL" id="KAF2892903.1"/>
    </source>
</evidence>
<accession>A0A8K0GC53</accession>
<dbReference type="EMBL" id="VTPC01008377">
    <property type="protein sequence ID" value="KAF2892903.1"/>
    <property type="molecule type" value="Genomic_DNA"/>
</dbReference>